<feature type="chain" id="PRO_5046585472" description="Lipoprotein" evidence="1">
    <location>
        <begin position="42"/>
        <end position="130"/>
    </location>
</feature>
<evidence type="ECO:0000313" key="3">
    <source>
        <dbReference type="Proteomes" id="UP001523392"/>
    </source>
</evidence>
<evidence type="ECO:0000256" key="1">
    <source>
        <dbReference type="SAM" id="SignalP"/>
    </source>
</evidence>
<feature type="signal peptide" evidence="1">
    <location>
        <begin position="1"/>
        <end position="41"/>
    </location>
</feature>
<name>A0ABT1D203_9PROT</name>
<proteinExistence type="predicted"/>
<keyword evidence="3" id="KW-1185">Reference proteome</keyword>
<dbReference type="Proteomes" id="UP001523392">
    <property type="component" value="Unassembled WGS sequence"/>
</dbReference>
<accession>A0ABT1D203</accession>
<keyword evidence="1" id="KW-0732">Signal</keyword>
<evidence type="ECO:0000313" key="2">
    <source>
        <dbReference type="EMBL" id="MCO6415957.1"/>
    </source>
</evidence>
<sequence>MTPTAFAAPGARPAALSSAGRARAAALLALLLAGATLPGCASTEAEHASQVAAMRAAATFAEAAATAYLTRGGNDLAQQAAIAAGTRVLEAALAAWAAAPADDAKAQAMQTALTTLTAALAEAGVMLAGQ</sequence>
<dbReference type="RefSeq" id="WP_252952569.1">
    <property type="nucleotide sequence ID" value="NZ_JAFIRR010000040.1"/>
</dbReference>
<protein>
    <recommendedName>
        <fullName evidence="4">Lipoprotein</fullName>
    </recommendedName>
</protein>
<comment type="caution">
    <text evidence="2">The sequence shown here is derived from an EMBL/GenBank/DDBJ whole genome shotgun (WGS) entry which is preliminary data.</text>
</comment>
<reference evidence="2 3" key="1">
    <citation type="submission" date="2021-12" db="EMBL/GenBank/DDBJ databases">
        <title>Siccirubricoccus leaddurans sp. nov., a high concentration Zn2+ tolerance bacterium.</title>
        <authorList>
            <person name="Cao Y."/>
        </authorList>
    </citation>
    <scope>NUCLEOTIDE SEQUENCE [LARGE SCALE GENOMIC DNA]</scope>
    <source>
        <strain evidence="2 3">KC 17139</strain>
    </source>
</reference>
<evidence type="ECO:0008006" key="4">
    <source>
        <dbReference type="Google" id="ProtNLM"/>
    </source>
</evidence>
<dbReference type="EMBL" id="JAFIRR010000040">
    <property type="protein sequence ID" value="MCO6415957.1"/>
    <property type="molecule type" value="Genomic_DNA"/>
</dbReference>
<organism evidence="2 3">
    <name type="scientific">Siccirubricoccus soli</name>
    <dbReference type="NCBI Taxonomy" id="2899147"/>
    <lineage>
        <taxon>Bacteria</taxon>
        <taxon>Pseudomonadati</taxon>
        <taxon>Pseudomonadota</taxon>
        <taxon>Alphaproteobacteria</taxon>
        <taxon>Acetobacterales</taxon>
        <taxon>Roseomonadaceae</taxon>
        <taxon>Siccirubricoccus</taxon>
    </lineage>
</organism>
<gene>
    <name evidence="2" type="ORF">JYK14_07165</name>
</gene>